<feature type="region of interest" description="Disordered" evidence="1">
    <location>
        <begin position="1"/>
        <end position="77"/>
    </location>
</feature>
<sequence length="281" mass="29315">MTQRGRGFDPEQFFGPEGPFGPRGPLGPGGIFGPQGPFGTSGGWPGVGGFNLGSSGPGWSGERRGPRPGGRRARRGDVRSAILELLAERGPSNGYQLMQGIAEATDGAWTPSSGAIYPALAQLEDEGLVEQVETEGRKAYQLTDTGREAAGNGPSLLWGGQTGQEPEDPWSDRAERRGARGHAHHGGPGRGFGGPGRHGGGSRRTGGTLWKALGGVAMATQAVGQAGDDELTAEAAQVLDRARRDLYRMLAEAEVAKDEDEATGWTGDEGEEITDGEIVED</sequence>
<dbReference type="SUPFAM" id="SSF46785">
    <property type="entry name" value="Winged helix' DNA-binding domain"/>
    <property type="match status" value="1"/>
</dbReference>
<feature type="compositionally biased region" description="Gly residues" evidence="1">
    <location>
        <begin position="188"/>
        <end position="204"/>
    </location>
</feature>
<dbReference type="Gene3D" id="1.10.10.10">
    <property type="entry name" value="Winged helix-like DNA-binding domain superfamily/Winged helix DNA-binding domain"/>
    <property type="match status" value="1"/>
</dbReference>
<feature type="region of interest" description="Disordered" evidence="1">
    <location>
        <begin position="143"/>
        <end position="208"/>
    </location>
</feature>
<feature type="compositionally biased region" description="Acidic residues" evidence="1">
    <location>
        <begin position="257"/>
        <end position="281"/>
    </location>
</feature>
<keyword evidence="4" id="KW-1185">Reference proteome</keyword>
<dbReference type="InterPro" id="IPR036388">
    <property type="entry name" value="WH-like_DNA-bd_sf"/>
</dbReference>
<evidence type="ECO:0000259" key="2">
    <source>
        <dbReference type="Pfam" id="PF03551"/>
    </source>
</evidence>
<feature type="domain" description="Transcription regulator PadR N-terminal" evidence="2">
    <location>
        <begin position="82"/>
        <end position="149"/>
    </location>
</feature>
<dbReference type="InterPro" id="IPR005149">
    <property type="entry name" value="Tscrpt_reg_PadR_N"/>
</dbReference>
<protein>
    <submittedName>
        <fullName evidence="3">Transcriptional regulator PadR-like family protein</fullName>
    </submittedName>
</protein>
<dbReference type="EMBL" id="OBQK01000011">
    <property type="protein sequence ID" value="SOC57220.1"/>
    <property type="molecule type" value="Genomic_DNA"/>
</dbReference>
<gene>
    <name evidence="3" type="ORF">SAMN05421879_11148</name>
</gene>
<feature type="compositionally biased region" description="Gly residues" evidence="1">
    <location>
        <begin position="39"/>
        <end position="59"/>
    </location>
</feature>
<accession>A0A285VT16</accession>
<dbReference type="InterPro" id="IPR036390">
    <property type="entry name" value="WH_DNA-bd_sf"/>
</dbReference>
<evidence type="ECO:0000256" key="1">
    <source>
        <dbReference type="SAM" id="MobiDB-lite"/>
    </source>
</evidence>
<feature type="region of interest" description="Disordered" evidence="1">
    <location>
        <begin position="255"/>
        <end position="281"/>
    </location>
</feature>
<organism evidence="3 4">
    <name type="scientific">Ornithinimicrobium cerasi</name>
    <dbReference type="NCBI Taxonomy" id="2248773"/>
    <lineage>
        <taxon>Bacteria</taxon>
        <taxon>Bacillati</taxon>
        <taxon>Actinomycetota</taxon>
        <taxon>Actinomycetes</taxon>
        <taxon>Micrococcales</taxon>
        <taxon>Ornithinimicrobiaceae</taxon>
        <taxon>Ornithinimicrobium</taxon>
    </lineage>
</organism>
<name>A0A285VT16_9MICO</name>
<dbReference type="RefSeq" id="WP_220388149.1">
    <property type="nucleotide sequence ID" value="NZ_OBQK01000011.1"/>
</dbReference>
<dbReference type="Pfam" id="PF03551">
    <property type="entry name" value="PadR"/>
    <property type="match status" value="1"/>
</dbReference>
<dbReference type="Proteomes" id="UP000219688">
    <property type="component" value="Unassembled WGS sequence"/>
</dbReference>
<feature type="compositionally biased region" description="Gly residues" evidence="1">
    <location>
        <begin position="24"/>
        <end position="33"/>
    </location>
</feature>
<reference evidence="4" key="1">
    <citation type="submission" date="2017-08" db="EMBL/GenBank/DDBJ databases">
        <authorList>
            <person name="Varghese N."/>
            <person name="Submissions S."/>
        </authorList>
    </citation>
    <scope>NUCLEOTIDE SEQUENCE [LARGE SCALE GENOMIC DNA]</scope>
    <source>
        <strain evidence="4">USBA17B2</strain>
    </source>
</reference>
<dbReference type="PANTHER" id="PTHR43252">
    <property type="entry name" value="TRANSCRIPTIONAL REGULATOR YQJI"/>
    <property type="match status" value="1"/>
</dbReference>
<dbReference type="PANTHER" id="PTHR43252:SF2">
    <property type="entry name" value="TRANSCRIPTION REGULATOR, PADR-LIKE FAMILY"/>
    <property type="match status" value="1"/>
</dbReference>
<dbReference type="InterPro" id="IPR011991">
    <property type="entry name" value="ArsR-like_HTH"/>
</dbReference>
<evidence type="ECO:0000313" key="3">
    <source>
        <dbReference type="EMBL" id="SOC57220.1"/>
    </source>
</evidence>
<proteinExistence type="predicted"/>
<dbReference type="AlphaFoldDB" id="A0A285VT16"/>
<evidence type="ECO:0000313" key="4">
    <source>
        <dbReference type="Proteomes" id="UP000219688"/>
    </source>
</evidence>
<dbReference type="CDD" id="cd00090">
    <property type="entry name" value="HTH_ARSR"/>
    <property type="match status" value="1"/>
</dbReference>